<proteinExistence type="inferred from homology"/>
<keyword evidence="4" id="KW-1185">Reference proteome</keyword>
<dbReference type="AlphaFoldDB" id="A0A1D1W614"/>
<reference evidence="3 4" key="1">
    <citation type="journal article" date="2016" name="Nat. Commun.">
        <title>Extremotolerant tardigrade genome and improved radiotolerance of human cultured cells by tardigrade-unique protein.</title>
        <authorList>
            <person name="Hashimoto T."/>
            <person name="Horikawa D.D."/>
            <person name="Saito Y."/>
            <person name="Kuwahara H."/>
            <person name="Kozuka-Hata H."/>
            <person name="Shin-I T."/>
            <person name="Minakuchi Y."/>
            <person name="Ohishi K."/>
            <person name="Motoyama A."/>
            <person name="Aizu T."/>
            <person name="Enomoto A."/>
            <person name="Kondo K."/>
            <person name="Tanaka S."/>
            <person name="Hara Y."/>
            <person name="Koshikawa S."/>
            <person name="Sagara H."/>
            <person name="Miura T."/>
            <person name="Yokobori S."/>
            <person name="Miyagawa K."/>
            <person name="Suzuki Y."/>
            <person name="Kubo T."/>
            <person name="Oyama M."/>
            <person name="Kohara Y."/>
            <person name="Fujiyama A."/>
            <person name="Arakawa K."/>
            <person name="Katayama T."/>
            <person name="Toyoda A."/>
            <person name="Kunieda T."/>
        </authorList>
    </citation>
    <scope>NUCLEOTIDE SEQUENCE [LARGE SCALE GENOMIC DNA]</scope>
    <source>
        <strain evidence="3 4">YOKOZUNA-1</strain>
    </source>
</reference>
<gene>
    <name evidence="3" type="primary">RvY_18499-1</name>
    <name evidence="3" type="synonym">RvY_18499.1</name>
    <name evidence="3" type="ORF">RvY_18499</name>
</gene>
<dbReference type="EMBL" id="BDGG01000019">
    <property type="protein sequence ID" value="GAV08871.1"/>
    <property type="molecule type" value="Genomic_DNA"/>
</dbReference>
<dbReference type="Pfam" id="PF00829">
    <property type="entry name" value="Ribosomal_L21p"/>
    <property type="match status" value="1"/>
</dbReference>
<dbReference type="STRING" id="947166.A0A1D1W614"/>
<dbReference type="SUPFAM" id="SSF141091">
    <property type="entry name" value="L21p-like"/>
    <property type="match status" value="1"/>
</dbReference>
<sequence>MSLAPSMARILAQHPSRCWRQCLSQVGKSLIAPSFSSPRLSQTCRSYGRAWRPPPRMLLPEKLLKSPPAQVAPADQEEIQFTEMLGDPQLNPFNPKILPEEIQYGDPVEGLEPHEARIHNEVTERINNQITEGSHGRLFAVVFLSGRQYRVTDEDIIMITGVYHVQTGERIRMEKVLAVGCSDFTLLGRPLLDRGFVNVEATVIEKTLSYPIIRFKHLRKIPLRTTRFNREPQTLIRINSVSFGRRLNEQADSQDVVRNIS</sequence>
<comment type="caution">
    <text evidence="3">The sequence shown here is derived from an EMBL/GenBank/DDBJ whole genome shotgun (WGS) entry which is preliminary data.</text>
</comment>
<dbReference type="GO" id="GO:0005762">
    <property type="term" value="C:mitochondrial large ribosomal subunit"/>
    <property type="evidence" value="ECO:0007669"/>
    <property type="project" value="TreeGrafter"/>
</dbReference>
<dbReference type="InterPro" id="IPR036164">
    <property type="entry name" value="bL21-like_sf"/>
</dbReference>
<comment type="similarity">
    <text evidence="1">Belongs to the bacterial ribosomal protein bL21 family.</text>
</comment>
<protein>
    <recommendedName>
        <fullName evidence="2">Large ribosomal subunit protein bL21m</fullName>
    </recommendedName>
</protein>
<dbReference type="InterPro" id="IPR028909">
    <property type="entry name" value="bL21-like"/>
</dbReference>
<evidence type="ECO:0000256" key="2">
    <source>
        <dbReference type="ARBA" id="ARBA00044129"/>
    </source>
</evidence>
<evidence type="ECO:0000256" key="1">
    <source>
        <dbReference type="ARBA" id="ARBA00008563"/>
    </source>
</evidence>
<dbReference type="Proteomes" id="UP000186922">
    <property type="component" value="Unassembled WGS sequence"/>
</dbReference>
<dbReference type="PANTHER" id="PTHR21349">
    <property type="entry name" value="50S RIBOSOMAL PROTEIN L21"/>
    <property type="match status" value="1"/>
</dbReference>
<dbReference type="GO" id="GO:0003735">
    <property type="term" value="F:structural constituent of ribosome"/>
    <property type="evidence" value="ECO:0007669"/>
    <property type="project" value="TreeGrafter"/>
</dbReference>
<name>A0A1D1W614_RAMVA</name>
<evidence type="ECO:0000313" key="4">
    <source>
        <dbReference type="Proteomes" id="UP000186922"/>
    </source>
</evidence>
<organism evidence="3 4">
    <name type="scientific">Ramazzottius varieornatus</name>
    <name type="common">Water bear</name>
    <name type="synonym">Tardigrade</name>
    <dbReference type="NCBI Taxonomy" id="947166"/>
    <lineage>
        <taxon>Eukaryota</taxon>
        <taxon>Metazoa</taxon>
        <taxon>Ecdysozoa</taxon>
        <taxon>Tardigrada</taxon>
        <taxon>Eutardigrada</taxon>
        <taxon>Parachela</taxon>
        <taxon>Hypsibioidea</taxon>
        <taxon>Ramazzottiidae</taxon>
        <taxon>Ramazzottius</taxon>
    </lineage>
</organism>
<dbReference type="PANTHER" id="PTHR21349:SF0">
    <property type="entry name" value="LARGE RIBOSOMAL SUBUNIT PROTEIN BL21M"/>
    <property type="match status" value="1"/>
</dbReference>
<dbReference type="OrthoDB" id="5994at2759"/>
<evidence type="ECO:0000313" key="3">
    <source>
        <dbReference type="EMBL" id="GAV08871.1"/>
    </source>
</evidence>
<accession>A0A1D1W614</accession>